<sequence length="392" mass="43503">MSLKNAGWHQAVPPNGFVNRPRTVEYNDNPDGLSSVASIDIETTPEHLNLVSGDPACATWTRKYDDPDVSALREHLRENNGIKGLELVSPDDPERAAALLHRDGFVAVKDALSDDLLERMRKASDTAIMQLMADDPDCSAGGGAGGLPHRYSFGGGSASRHMLHVDEWCELIDLPTMTPILKAIFGSDNYVVGGAGGDVAMPGAIEYQGLHSDNMWSELPDPTNAVTMRDVPVPVLTINFPMTDLTFENGPIRQIPGTQRSRAPIPNLVDEPEWMKLSTLCPVPAGTAIIRDIRAWHGGTPNLSREVRAMPNVEYYAPWFHSEGIMRCMPYEQWKKLSPHAQRISRYVMCNEGEQVIGAGYMDPRRKKREAFKQKQLDAMSEKEVREYLARL</sequence>
<gene>
    <name evidence="2" type="ORF">DKT75_21115</name>
</gene>
<dbReference type="EMBL" id="QGKL01000043">
    <property type="protein sequence ID" value="PWQ93189.1"/>
    <property type="molecule type" value="Genomic_DNA"/>
</dbReference>
<keyword evidence="3" id="KW-1185">Reference proteome</keyword>
<reference evidence="2 3" key="1">
    <citation type="submission" date="2018-05" db="EMBL/GenBank/DDBJ databases">
        <title>Leucothrix arctica sp. nov., isolated from Arctic seawater.</title>
        <authorList>
            <person name="Choi A."/>
            <person name="Baek K."/>
        </authorList>
    </citation>
    <scope>NUCLEOTIDE SEQUENCE [LARGE SCALE GENOMIC DNA]</scope>
    <source>
        <strain evidence="2 3">IMCC9719</strain>
    </source>
</reference>
<dbReference type="SUPFAM" id="SSF51197">
    <property type="entry name" value="Clavaminate synthase-like"/>
    <property type="match status" value="1"/>
</dbReference>
<dbReference type="Pfam" id="PF05721">
    <property type="entry name" value="PhyH"/>
    <property type="match status" value="1"/>
</dbReference>
<evidence type="ECO:0008006" key="4">
    <source>
        <dbReference type="Google" id="ProtNLM"/>
    </source>
</evidence>
<organism evidence="2 3">
    <name type="scientific">Leucothrix arctica</name>
    <dbReference type="NCBI Taxonomy" id="1481894"/>
    <lineage>
        <taxon>Bacteria</taxon>
        <taxon>Pseudomonadati</taxon>
        <taxon>Pseudomonadota</taxon>
        <taxon>Gammaproteobacteria</taxon>
        <taxon>Thiotrichales</taxon>
        <taxon>Thiotrichaceae</taxon>
        <taxon>Leucothrix</taxon>
    </lineage>
</organism>
<comment type="caution">
    <text evidence="2">The sequence shown here is derived from an EMBL/GenBank/DDBJ whole genome shotgun (WGS) entry which is preliminary data.</text>
</comment>
<dbReference type="GO" id="GO:0016706">
    <property type="term" value="F:2-oxoglutarate-dependent dioxygenase activity"/>
    <property type="evidence" value="ECO:0007669"/>
    <property type="project" value="UniProtKB-ARBA"/>
</dbReference>
<dbReference type="Gene3D" id="2.60.120.620">
    <property type="entry name" value="q2cbj1_9rhob like domain"/>
    <property type="match status" value="1"/>
</dbReference>
<evidence type="ECO:0000313" key="3">
    <source>
        <dbReference type="Proteomes" id="UP000245506"/>
    </source>
</evidence>
<dbReference type="RefSeq" id="WP_109826806.1">
    <property type="nucleotide sequence ID" value="NZ_QGKL01000043.1"/>
</dbReference>
<feature type="region of interest" description="Disordered" evidence="1">
    <location>
        <begin position="1"/>
        <end position="20"/>
    </location>
</feature>
<dbReference type="AlphaFoldDB" id="A0A317C4I1"/>
<accession>A0A317C4I1</accession>
<evidence type="ECO:0000256" key="1">
    <source>
        <dbReference type="SAM" id="MobiDB-lite"/>
    </source>
</evidence>
<evidence type="ECO:0000313" key="2">
    <source>
        <dbReference type="EMBL" id="PWQ93189.1"/>
    </source>
</evidence>
<dbReference type="Proteomes" id="UP000245506">
    <property type="component" value="Unassembled WGS sequence"/>
</dbReference>
<dbReference type="InterPro" id="IPR008775">
    <property type="entry name" value="Phytyl_CoA_dOase-like"/>
</dbReference>
<dbReference type="OrthoDB" id="9796766at2"/>
<protein>
    <recommendedName>
        <fullName evidence="4">Phytanoyl-CoA dioxygenase</fullName>
    </recommendedName>
</protein>
<proteinExistence type="predicted"/>
<name>A0A317C4I1_9GAMM</name>